<sequence>MAAEHIFIDTNVFLAFYAYTKDDVEALKIVSELAKAKKLILHVPDQVVYEFERNREAKIAESTREFEKGGKSPGVPRYMSAYNEAKEYSEASKGLQRARDALLKKARADAESRQLAADRTFDNLIAEANLIITTSEIIEAAKKRRIVGNPPGKKESHGDQINWEALLAGVPEGSDLHVISKDGDFASPLSATQPHYFLKTEWSRAKTGTLYLHEELRPFLNSHFPSVNLATDVERHAAVDSLENSAAFATTHAAIAKLEALFDALTWSDADRILTAGETNRQISWIGSDSDVSRFYLRLIEKFENKIDAKRVVDLREAFKIAV</sequence>
<evidence type="ECO:0000313" key="2">
    <source>
        <dbReference type="EMBL" id="MBB5724376.1"/>
    </source>
</evidence>
<name>A0ABR6N2S1_9SPHN</name>
<accession>A0ABR6N2S1</accession>
<protein>
    <submittedName>
        <fullName evidence="2">Nucleic acid-binding protein</fullName>
    </submittedName>
</protein>
<feature type="domain" description="DUF4935" evidence="1">
    <location>
        <begin position="6"/>
        <end position="185"/>
    </location>
</feature>
<gene>
    <name evidence="2" type="ORF">FHS97_000276</name>
</gene>
<evidence type="ECO:0000313" key="3">
    <source>
        <dbReference type="Proteomes" id="UP000560131"/>
    </source>
</evidence>
<dbReference type="Proteomes" id="UP000560131">
    <property type="component" value="Unassembled WGS sequence"/>
</dbReference>
<keyword evidence="3" id="KW-1185">Reference proteome</keyword>
<evidence type="ECO:0000259" key="1">
    <source>
        <dbReference type="Pfam" id="PF16289"/>
    </source>
</evidence>
<comment type="caution">
    <text evidence="2">The sequence shown here is derived from an EMBL/GenBank/DDBJ whole genome shotgun (WGS) entry which is preliminary data.</text>
</comment>
<dbReference type="Pfam" id="PF16289">
    <property type="entry name" value="PIN_12"/>
    <property type="match status" value="1"/>
</dbReference>
<dbReference type="InterPro" id="IPR032557">
    <property type="entry name" value="DUF4935"/>
</dbReference>
<dbReference type="EMBL" id="JACIJN010000001">
    <property type="protein sequence ID" value="MBB5724376.1"/>
    <property type="molecule type" value="Genomic_DNA"/>
</dbReference>
<organism evidence="2 3">
    <name type="scientific">Sphingomonas endophytica</name>
    <dbReference type="NCBI Taxonomy" id="869719"/>
    <lineage>
        <taxon>Bacteria</taxon>
        <taxon>Pseudomonadati</taxon>
        <taxon>Pseudomonadota</taxon>
        <taxon>Alphaproteobacteria</taxon>
        <taxon>Sphingomonadales</taxon>
        <taxon>Sphingomonadaceae</taxon>
        <taxon>Sphingomonas</taxon>
    </lineage>
</organism>
<proteinExistence type="predicted"/>
<dbReference type="RefSeq" id="WP_184032619.1">
    <property type="nucleotide sequence ID" value="NZ_BAABAR010000002.1"/>
</dbReference>
<reference evidence="2 3" key="1">
    <citation type="submission" date="2020-08" db="EMBL/GenBank/DDBJ databases">
        <title>Genomic Encyclopedia of Type Strains, Phase IV (KMG-IV): sequencing the most valuable type-strain genomes for metagenomic binning, comparative biology and taxonomic classification.</title>
        <authorList>
            <person name="Goeker M."/>
        </authorList>
    </citation>
    <scope>NUCLEOTIDE SEQUENCE [LARGE SCALE GENOMIC DNA]</scope>
    <source>
        <strain evidence="2 3">DSM 101535</strain>
    </source>
</reference>